<dbReference type="Pfam" id="PF20152">
    <property type="entry name" value="DUF6534"/>
    <property type="match status" value="1"/>
</dbReference>
<evidence type="ECO:0000313" key="4">
    <source>
        <dbReference type="Proteomes" id="UP001385951"/>
    </source>
</evidence>
<dbReference type="InterPro" id="IPR045339">
    <property type="entry name" value="DUF6534"/>
</dbReference>
<proteinExistence type="predicted"/>
<comment type="caution">
    <text evidence="3">The sequence shown here is derived from an EMBL/GenBank/DDBJ whole genome shotgun (WGS) entry which is preliminary data.</text>
</comment>
<keyword evidence="4" id="KW-1185">Reference proteome</keyword>
<protein>
    <recommendedName>
        <fullName evidence="2">DUF6534 domain-containing protein</fullName>
    </recommendedName>
</protein>
<feature type="transmembrane region" description="Helical" evidence="1">
    <location>
        <begin position="23"/>
        <end position="52"/>
    </location>
</feature>
<evidence type="ECO:0000256" key="1">
    <source>
        <dbReference type="SAM" id="Phobius"/>
    </source>
</evidence>
<keyword evidence="1" id="KW-0472">Membrane</keyword>
<evidence type="ECO:0000259" key="2">
    <source>
        <dbReference type="Pfam" id="PF20152"/>
    </source>
</evidence>
<feature type="transmembrane region" description="Helical" evidence="1">
    <location>
        <begin position="58"/>
        <end position="77"/>
    </location>
</feature>
<dbReference type="AlphaFoldDB" id="A0AAW0FS31"/>
<keyword evidence="1" id="KW-0812">Transmembrane</keyword>
<keyword evidence="1" id="KW-1133">Transmembrane helix</keyword>
<feature type="domain" description="DUF6534" evidence="2">
    <location>
        <begin position="1"/>
        <end position="81"/>
    </location>
</feature>
<reference evidence="3 4" key="1">
    <citation type="submission" date="2022-09" db="EMBL/GenBank/DDBJ databases">
        <authorList>
            <person name="Palmer J.M."/>
        </authorList>
    </citation>
    <scope>NUCLEOTIDE SEQUENCE [LARGE SCALE GENOMIC DNA]</scope>
    <source>
        <strain evidence="3 4">DSM 7382</strain>
    </source>
</reference>
<evidence type="ECO:0000313" key="3">
    <source>
        <dbReference type="EMBL" id="KAK7683651.1"/>
    </source>
</evidence>
<organism evidence="3 4">
    <name type="scientific">Cerrena zonata</name>
    <dbReference type="NCBI Taxonomy" id="2478898"/>
    <lineage>
        <taxon>Eukaryota</taxon>
        <taxon>Fungi</taxon>
        <taxon>Dikarya</taxon>
        <taxon>Basidiomycota</taxon>
        <taxon>Agaricomycotina</taxon>
        <taxon>Agaricomycetes</taxon>
        <taxon>Polyporales</taxon>
        <taxon>Cerrenaceae</taxon>
        <taxon>Cerrena</taxon>
    </lineage>
</organism>
<dbReference type="Proteomes" id="UP001385951">
    <property type="component" value="Unassembled WGS sequence"/>
</dbReference>
<dbReference type="EMBL" id="JASBNA010000029">
    <property type="protein sequence ID" value="KAK7683651.1"/>
    <property type="molecule type" value="Genomic_DNA"/>
</dbReference>
<gene>
    <name evidence="3" type="ORF">QCA50_013027</name>
</gene>
<sequence>MIAATMVYYLHRRHSQFTRTQGVIGWLMLYFVSTSVVLVALVGTVLICFLVAPDNMLWAGVIALYARSVSNCFFGALNARQVLRGKKGQTVTFGGVSIQNSHSPTSVELHQVQVRVGNDTTITMGSNTTLENGHCDIKIERS</sequence>
<name>A0AAW0FS31_9APHY</name>
<accession>A0AAW0FS31</accession>